<dbReference type="EC" id="2.1.1.193" evidence="3 12"/>
<dbReference type="SUPFAM" id="SSF75217">
    <property type="entry name" value="alpha/beta knot"/>
    <property type="match status" value="1"/>
</dbReference>
<evidence type="ECO:0000256" key="4">
    <source>
        <dbReference type="ARBA" id="ARBA00013673"/>
    </source>
</evidence>
<dbReference type="InterPro" id="IPR046886">
    <property type="entry name" value="RsmE_MTase_dom"/>
</dbReference>
<keyword evidence="8 12" id="KW-0808">Transferase</keyword>
<keyword evidence="5 12" id="KW-0963">Cytoplasm</keyword>
<evidence type="ECO:0000256" key="8">
    <source>
        <dbReference type="ARBA" id="ARBA00022679"/>
    </source>
</evidence>
<dbReference type="Gene3D" id="3.40.1280.10">
    <property type="match status" value="1"/>
</dbReference>
<dbReference type="Pfam" id="PF20260">
    <property type="entry name" value="PUA_4"/>
    <property type="match status" value="1"/>
</dbReference>
<dbReference type="CDD" id="cd18084">
    <property type="entry name" value="RsmE-like"/>
    <property type="match status" value="1"/>
</dbReference>
<dbReference type="InterPro" id="IPR029026">
    <property type="entry name" value="tRNA_m1G_MTases_N"/>
</dbReference>
<evidence type="ECO:0000259" key="14">
    <source>
        <dbReference type="Pfam" id="PF20260"/>
    </source>
</evidence>
<dbReference type="GO" id="GO:0070042">
    <property type="term" value="F:rRNA (uridine-N3-)-methyltransferase activity"/>
    <property type="evidence" value="ECO:0007669"/>
    <property type="project" value="TreeGrafter"/>
</dbReference>
<comment type="catalytic activity">
    <reaction evidence="11 12">
        <text>uridine(1498) in 16S rRNA + S-adenosyl-L-methionine = N(3)-methyluridine(1498) in 16S rRNA + S-adenosyl-L-homocysteine + H(+)</text>
        <dbReference type="Rhea" id="RHEA:42920"/>
        <dbReference type="Rhea" id="RHEA-COMP:10283"/>
        <dbReference type="Rhea" id="RHEA-COMP:10284"/>
        <dbReference type="ChEBI" id="CHEBI:15378"/>
        <dbReference type="ChEBI" id="CHEBI:57856"/>
        <dbReference type="ChEBI" id="CHEBI:59789"/>
        <dbReference type="ChEBI" id="CHEBI:65315"/>
        <dbReference type="ChEBI" id="CHEBI:74502"/>
        <dbReference type="EC" id="2.1.1.193"/>
    </reaction>
</comment>
<dbReference type="InterPro" id="IPR015947">
    <property type="entry name" value="PUA-like_sf"/>
</dbReference>
<keyword evidence="7 12" id="KW-0489">Methyltransferase</keyword>
<dbReference type="NCBIfam" id="TIGR00046">
    <property type="entry name" value="RsmE family RNA methyltransferase"/>
    <property type="match status" value="1"/>
</dbReference>
<dbReference type="Proteomes" id="UP000036356">
    <property type="component" value="Unassembled WGS sequence"/>
</dbReference>
<organism evidence="15 16">
    <name type="scientific">Desulfosporosinus acididurans</name>
    <dbReference type="NCBI Taxonomy" id="476652"/>
    <lineage>
        <taxon>Bacteria</taxon>
        <taxon>Bacillati</taxon>
        <taxon>Bacillota</taxon>
        <taxon>Clostridia</taxon>
        <taxon>Eubacteriales</taxon>
        <taxon>Desulfitobacteriaceae</taxon>
        <taxon>Desulfosporosinus</taxon>
    </lineage>
</organism>
<evidence type="ECO:0000256" key="9">
    <source>
        <dbReference type="ARBA" id="ARBA00022691"/>
    </source>
</evidence>
<keyword evidence="6 12" id="KW-0698">rRNA processing</keyword>
<name>A0A0J1FR79_9FIRM</name>
<evidence type="ECO:0000256" key="3">
    <source>
        <dbReference type="ARBA" id="ARBA00012328"/>
    </source>
</evidence>
<evidence type="ECO:0000259" key="13">
    <source>
        <dbReference type="Pfam" id="PF04452"/>
    </source>
</evidence>
<evidence type="ECO:0000256" key="7">
    <source>
        <dbReference type="ARBA" id="ARBA00022603"/>
    </source>
</evidence>
<evidence type="ECO:0000256" key="1">
    <source>
        <dbReference type="ARBA" id="ARBA00004496"/>
    </source>
</evidence>
<dbReference type="EMBL" id="LDZY01000006">
    <property type="protein sequence ID" value="KLU65994.1"/>
    <property type="molecule type" value="Genomic_DNA"/>
</dbReference>
<sequence length="245" mass="27071">MHRFKITELGKNAFWLRGTERDHLVRVLRLTPGDKVLGYDNSGMEYTGVILKIEEKSVTCRILSTDHPDVEAHTSVFLVAGLSKGEKMEWVIQKGTEIGMDGLFPLRAKRSVMQLEGSKAQERVARWQKIAAEASKQSHRVKEPQIGEVCNWGDLKDKLPEGTQWLIPYEEEKTRRLTTVLSTFDPNLPIAVLIGPEGGFEAAEVARASEDLGAQSVSLGPRILRAETAALAALTLVLGHFGDVG</sequence>
<comment type="similarity">
    <text evidence="2 12">Belongs to the RNA methyltransferase RsmE family.</text>
</comment>
<evidence type="ECO:0000256" key="12">
    <source>
        <dbReference type="PIRNR" id="PIRNR015601"/>
    </source>
</evidence>
<evidence type="ECO:0000256" key="10">
    <source>
        <dbReference type="ARBA" id="ARBA00025699"/>
    </source>
</evidence>
<dbReference type="GO" id="GO:0070475">
    <property type="term" value="P:rRNA base methylation"/>
    <property type="evidence" value="ECO:0007669"/>
    <property type="project" value="TreeGrafter"/>
</dbReference>
<feature type="domain" description="Ribosomal RNA small subunit methyltransferase E methyltransferase" evidence="13">
    <location>
        <begin position="73"/>
        <end position="237"/>
    </location>
</feature>
<dbReference type="GO" id="GO:0005737">
    <property type="term" value="C:cytoplasm"/>
    <property type="evidence" value="ECO:0007669"/>
    <property type="project" value="UniProtKB-SubCell"/>
</dbReference>
<comment type="caution">
    <text evidence="15">The sequence shown here is derived from an EMBL/GenBank/DDBJ whole genome shotgun (WGS) entry which is preliminary data.</text>
</comment>
<evidence type="ECO:0000313" key="15">
    <source>
        <dbReference type="EMBL" id="KLU65994.1"/>
    </source>
</evidence>
<proteinExistence type="inferred from homology"/>
<dbReference type="InterPro" id="IPR029028">
    <property type="entry name" value="Alpha/beta_knot_MTases"/>
</dbReference>
<dbReference type="RefSeq" id="WP_047809900.1">
    <property type="nucleotide sequence ID" value="NZ_LDZY01000006.1"/>
</dbReference>
<accession>A0A0J1FR79</accession>
<comment type="function">
    <text evidence="10 12">Specifically methylates the N3 position of the uracil ring of uridine 1498 (m3U1498) in 16S rRNA. Acts on the fully assembled 30S ribosomal subunit.</text>
</comment>
<dbReference type="SUPFAM" id="SSF88697">
    <property type="entry name" value="PUA domain-like"/>
    <property type="match status" value="1"/>
</dbReference>
<feature type="domain" description="Ribosomal RNA small subunit methyltransferase E PUA-like" evidence="14">
    <location>
        <begin position="18"/>
        <end position="63"/>
    </location>
</feature>
<evidence type="ECO:0000256" key="6">
    <source>
        <dbReference type="ARBA" id="ARBA00022552"/>
    </source>
</evidence>
<dbReference type="PATRIC" id="fig|476652.3.peg.2104"/>
<dbReference type="PANTHER" id="PTHR30027:SF3">
    <property type="entry name" value="16S RRNA (URACIL(1498)-N(3))-METHYLTRANSFERASE"/>
    <property type="match status" value="1"/>
</dbReference>
<keyword evidence="16" id="KW-1185">Reference proteome</keyword>
<dbReference type="AlphaFoldDB" id="A0A0J1FR79"/>
<protein>
    <recommendedName>
        <fullName evidence="4 12">Ribosomal RNA small subunit methyltransferase E</fullName>
        <ecNumber evidence="3 12">2.1.1.193</ecNumber>
    </recommendedName>
</protein>
<dbReference type="NCBIfam" id="NF008692">
    <property type="entry name" value="PRK11713.1-5"/>
    <property type="match status" value="1"/>
</dbReference>
<evidence type="ECO:0000256" key="11">
    <source>
        <dbReference type="ARBA" id="ARBA00047944"/>
    </source>
</evidence>
<dbReference type="STRING" id="476652.DEAC_c20330"/>
<keyword evidence="9 12" id="KW-0949">S-adenosyl-L-methionine</keyword>
<evidence type="ECO:0000256" key="5">
    <source>
        <dbReference type="ARBA" id="ARBA00022490"/>
    </source>
</evidence>
<dbReference type="Pfam" id="PF04452">
    <property type="entry name" value="Methyltrans_RNA"/>
    <property type="match status" value="1"/>
</dbReference>
<dbReference type="InterPro" id="IPR046887">
    <property type="entry name" value="RsmE_PUA-like"/>
</dbReference>
<gene>
    <name evidence="15" type="primary">rsmE</name>
    <name evidence="15" type="ORF">DEAC_c20330</name>
</gene>
<dbReference type="PIRSF" id="PIRSF015601">
    <property type="entry name" value="MTase_slr0722"/>
    <property type="match status" value="1"/>
</dbReference>
<reference evidence="15 16" key="1">
    <citation type="submission" date="2015-06" db="EMBL/GenBank/DDBJ databases">
        <title>Draft genome of the moderately acidophilic sulfate reducer Candidatus Desulfosporosinus acididurans strain M1.</title>
        <authorList>
            <person name="Poehlein A."/>
            <person name="Petzsch P."/>
            <person name="Johnson B.D."/>
            <person name="Schloemann M."/>
            <person name="Daniel R."/>
            <person name="Muehling M."/>
        </authorList>
    </citation>
    <scope>NUCLEOTIDE SEQUENCE [LARGE SCALE GENOMIC DNA]</scope>
    <source>
        <strain evidence="15 16">M1</strain>
    </source>
</reference>
<evidence type="ECO:0000313" key="16">
    <source>
        <dbReference type="Proteomes" id="UP000036356"/>
    </source>
</evidence>
<dbReference type="InterPro" id="IPR006700">
    <property type="entry name" value="RsmE"/>
</dbReference>
<evidence type="ECO:0000256" key="2">
    <source>
        <dbReference type="ARBA" id="ARBA00005528"/>
    </source>
</evidence>
<dbReference type="PANTHER" id="PTHR30027">
    <property type="entry name" value="RIBOSOMAL RNA SMALL SUBUNIT METHYLTRANSFERASE E"/>
    <property type="match status" value="1"/>
</dbReference>
<comment type="subcellular location">
    <subcellularLocation>
        <location evidence="1 12">Cytoplasm</location>
    </subcellularLocation>
</comment>